<keyword evidence="17" id="KW-0175">Coiled coil</keyword>
<comment type="subcellular location">
    <subcellularLocation>
        <location evidence="1">Cell membrane</location>
        <topology evidence="1">Single-pass type I membrane protein</topology>
    </subcellularLocation>
</comment>
<feature type="domain" description="Protein kinase" evidence="18">
    <location>
        <begin position="334"/>
        <end position="612"/>
    </location>
</feature>
<evidence type="ECO:0000259" key="18">
    <source>
        <dbReference type="PROSITE" id="PS50011"/>
    </source>
</evidence>
<dbReference type="InterPro" id="IPR000719">
    <property type="entry name" value="Prot_kinase_dom"/>
</dbReference>
<keyword evidence="6 19" id="KW-0808">Transferase</keyword>
<dbReference type="Gene3D" id="3.30.200.20">
    <property type="entry name" value="Phosphorylase Kinase, domain 1"/>
    <property type="match status" value="3"/>
</dbReference>
<keyword evidence="11 16" id="KW-0067">ATP-binding</keyword>
<dbReference type="FunFam" id="1.10.510.10:FF:000240">
    <property type="entry name" value="Lectin-domain containing receptor kinase A4.3"/>
    <property type="match status" value="1"/>
</dbReference>
<dbReference type="GO" id="GO:0004672">
    <property type="term" value="F:protein kinase activity"/>
    <property type="evidence" value="ECO:0000318"/>
    <property type="project" value="GO_Central"/>
</dbReference>
<dbReference type="EMBL" id="MNCJ02000328">
    <property type="protein sequence ID" value="KAF5774386.1"/>
    <property type="molecule type" value="Genomic_DNA"/>
</dbReference>
<dbReference type="InterPro" id="IPR025886">
    <property type="entry name" value="PP2-like"/>
</dbReference>
<dbReference type="Gene3D" id="1.10.510.10">
    <property type="entry name" value="Transferase(Phosphotransferase) domain 1"/>
    <property type="match status" value="3"/>
</dbReference>
<evidence type="ECO:0000256" key="12">
    <source>
        <dbReference type="ARBA" id="ARBA00022989"/>
    </source>
</evidence>
<sequence length="1423" mass="164336">MDAVLQKFQHLKIQLEDIKEATNDFNDKKNRIGRGGFGNVYKGELSHYMGRSMVAIKRLNLDSRNLQGTPEFLKEIMTLTRYKHENLISLLGFCCEGGEMILVYEHASRGSLDRYLNSPLLTWSERIKICLDAAKGLRYLHDPRETHQRLIHCDVKSANILLDDQWNGKVSDFGLSIMGSANEQQSVIVTVAAGTLGYIDPQYRMTHTLTKESDVYSFGVVLFEVLCGTICCTYSNGRFQQDFLSMWIKSYKENKLNDIIFKSQTIEPLDQSALETFSGIAYRCLKESREDRPTMARVVTELETALRYQKVFLLQFEYLKIPLEEITLATNYFNIEKNYIGDHAFGKVYRGEVSHSKGRSMTAIKRLDPKHGQGVANFLKEVKLLSKYKHENLISLLGFCCEGSEMILVYEHVSRGSLDRYLDSPLLTWTQRLKLCLDAAKGLSYLHDPRETHQRHIHCDVKSANILLDEQWNAKVSDFGLSIMGSANEHKSVIVTPAAGTDGYIDPQYAMTHTLTKESDVYSFGVVLFEVLCGTLCCTYSNGRVQQNFLSTWIERYKEKKLYDIIFKNPTVEPLDQSALETFSDIAYQCLQEFRVDRPRMARVVTELETALRYQKVFWQQFQDLKIPLEEITLATNHFNLEKNYIGGGSFWKVYIGEVSHSKGRSMTAIKRLDPKHSQRIPEILKETAMLSRYTHKNLISLLGFCHQGDEMILVYEHVSRGSLDRHLNTPHLTWSQRLQICLDVAKGLRYLHDPRERHQTHIHCDVKSANILLDEQWNGKVSDVGLSIIGPANEQNSVFATVAASTPGYCDPQYAVTHTLTKESDVFSFGVVLFEVLCGRLCYTLDSEGHVKEILVPMWIKSYEENRLNDIIFKNSNNKPMHQRVLNRFSGIAYQCLIQSREDRPEMAYVVTELEIALNILELLQNEEFIGKWNEQLHEYQQMIKTAEPPLNYKSEDELMILMSKGVLFNGGKTLFSLNKKGEHCEMISIAECLVSDVKRHDFSSQYNSRFAVGTYLYFYADKDVKITHVRTQFLSPGITYTVNLVFKFTYTEDKARCEPIYLKYKLEGETESSISHLACDRDDGWWMCELYQLTCDQRIVHLPILFEGFNHSNSIQVEGIEFKPLVNVEHIDEKQPISNLYANWEEKMPTDFEDIMKRSDNSVRWTTKEEAYTIIRKGFLISDEKTEGGILEHDANLEDKLATDYKVIKKLSKIRLPWKRNKHIIDSKKRDIWFSLDKNGKKCHMISSRKAGIWRSHKDIKSFPESRFGEAVLLDSDYILIKTEVQTQLVSSQTKYACYLVYKLPEYQSRIVAPFLVENTLCYSEEKNWYIYLTSPQTPVFRPKAGQNTHNSLNWLKLKGLPRQRNDGWMEVQIWELETTTTIKGGWMEVPTTFNVRLTLTLCDQKKFSGLIIEGIEFRPL</sequence>
<feature type="domain" description="Protein kinase" evidence="18">
    <location>
        <begin position="26"/>
        <end position="306"/>
    </location>
</feature>
<organism evidence="19 20">
    <name type="scientific">Helianthus annuus</name>
    <name type="common">Common sunflower</name>
    <dbReference type="NCBI Taxonomy" id="4232"/>
    <lineage>
        <taxon>Eukaryota</taxon>
        <taxon>Viridiplantae</taxon>
        <taxon>Streptophyta</taxon>
        <taxon>Embryophyta</taxon>
        <taxon>Tracheophyta</taxon>
        <taxon>Spermatophyta</taxon>
        <taxon>Magnoliopsida</taxon>
        <taxon>eudicotyledons</taxon>
        <taxon>Gunneridae</taxon>
        <taxon>Pentapetalae</taxon>
        <taxon>asterids</taxon>
        <taxon>campanulids</taxon>
        <taxon>Asterales</taxon>
        <taxon>Asteraceae</taxon>
        <taxon>Asteroideae</taxon>
        <taxon>Heliantheae alliance</taxon>
        <taxon>Heliantheae</taxon>
        <taxon>Helianthus</taxon>
    </lineage>
</organism>
<keyword evidence="10" id="KW-0418">Kinase</keyword>
<keyword evidence="4" id="KW-1003">Cell membrane</keyword>
<evidence type="ECO:0000256" key="2">
    <source>
        <dbReference type="ARBA" id="ARBA00008536"/>
    </source>
</evidence>
<dbReference type="InterPro" id="IPR045272">
    <property type="entry name" value="ANXUR1/2-like"/>
</dbReference>
<keyword evidence="9 16" id="KW-0547">Nucleotide-binding</keyword>
<evidence type="ECO:0000256" key="10">
    <source>
        <dbReference type="ARBA" id="ARBA00022777"/>
    </source>
</evidence>
<evidence type="ECO:0000256" key="16">
    <source>
        <dbReference type="PROSITE-ProRule" id="PRU10141"/>
    </source>
</evidence>
<dbReference type="SMART" id="SM00220">
    <property type="entry name" value="S_TKc"/>
    <property type="match status" value="3"/>
</dbReference>
<keyword evidence="14" id="KW-0675">Receptor</keyword>
<dbReference type="PANTHER" id="PTHR27003:SF338">
    <property type="entry name" value="TYROSINE-PROTEIN KINASE, NON-RECEPTOR JAK_TYK2-RELATED"/>
    <property type="match status" value="1"/>
</dbReference>
<comment type="similarity">
    <text evidence="2">In the N-terminal section; belongs to the leguminous lectin family.</text>
</comment>
<dbReference type="FunFam" id="3.30.200.20:FF:000039">
    <property type="entry name" value="receptor-like protein kinase FERONIA"/>
    <property type="match status" value="2"/>
</dbReference>
<dbReference type="GO" id="GO:0005524">
    <property type="term" value="F:ATP binding"/>
    <property type="evidence" value="ECO:0007669"/>
    <property type="project" value="UniProtKB-UniRule"/>
</dbReference>
<protein>
    <recommendedName>
        <fullName evidence="18">Protein kinase domain-containing protein</fullName>
    </recommendedName>
</protein>
<dbReference type="GO" id="GO:0004674">
    <property type="term" value="F:protein serine/threonine kinase activity"/>
    <property type="evidence" value="ECO:0007669"/>
    <property type="project" value="UniProtKB-KW"/>
</dbReference>
<dbReference type="GO" id="GO:0004714">
    <property type="term" value="F:transmembrane receptor protein tyrosine kinase activity"/>
    <property type="evidence" value="ECO:0007669"/>
    <property type="project" value="InterPro"/>
</dbReference>
<proteinExistence type="inferred from homology"/>
<evidence type="ECO:0000256" key="14">
    <source>
        <dbReference type="ARBA" id="ARBA00023170"/>
    </source>
</evidence>
<evidence type="ECO:0000256" key="3">
    <source>
        <dbReference type="ARBA" id="ARBA00010217"/>
    </source>
</evidence>
<dbReference type="GO" id="GO:0005886">
    <property type="term" value="C:plasma membrane"/>
    <property type="evidence" value="ECO:0000318"/>
    <property type="project" value="GO_Central"/>
</dbReference>
<evidence type="ECO:0000256" key="13">
    <source>
        <dbReference type="ARBA" id="ARBA00023136"/>
    </source>
</evidence>
<evidence type="ECO:0000256" key="9">
    <source>
        <dbReference type="ARBA" id="ARBA00022741"/>
    </source>
</evidence>
<dbReference type="SUPFAM" id="SSF56112">
    <property type="entry name" value="Protein kinase-like (PK-like)"/>
    <property type="match status" value="3"/>
</dbReference>
<evidence type="ECO:0000256" key="8">
    <source>
        <dbReference type="ARBA" id="ARBA00022729"/>
    </source>
</evidence>
<keyword evidence="12" id="KW-1133">Transmembrane helix</keyword>
<gene>
    <name evidence="19" type="ORF">HanXRQr2_Chr13g0599761</name>
</gene>
<keyword evidence="8" id="KW-0732">Signal</keyword>
<keyword evidence="7" id="KW-0812">Transmembrane</keyword>
<evidence type="ECO:0000256" key="4">
    <source>
        <dbReference type="ARBA" id="ARBA00022475"/>
    </source>
</evidence>
<accession>A0A9K3HCV8</accession>
<evidence type="ECO:0000313" key="20">
    <source>
        <dbReference type="Proteomes" id="UP000215914"/>
    </source>
</evidence>
<feature type="domain" description="Protein kinase" evidence="18">
    <location>
        <begin position="640"/>
        <end position="919"/>
    </location>
</feature>
<evidence type="ECO:0000256" key="1">
    <source>
        <dbReference type="ARBA" id="ARBA00004251"/>
    </source>
</evidence>
<dbReference type="InterPro" id="IPR001245">
    <property type="entry name" value="Ser-Thr/Tyr_kinase_cat_dom"/>
</dbReference>
<keyword evidence="15" id="KW-0325">Glycoprotein</keyword>
<dbReference type="Gramene" id="mRNA:HanXRQr2_Chr13g0599761">
    <property type="protein sequence ID" value="mRNA:HanXRQr2_Chr13g0599761"/>
    <property type="gene ID" value="HanXRQr2_Chr13g0599761"/>
</dbReference>
<dbReference type="Proteomes" id="UP000215914">
    <property type="component" value="Unassembled WGS sequence"/>
</dbReference>
<evidence type="ECO:0000256" key="7">
    <source>
        <dbReference type="ARBA" id="ARBA00022692"/>
    </source>
</evidence>
<dbReference type="PROSITE" id="PS00108">
    <property type="entry name" value="PROTEIN_KINASE_ST"/>
    <property type="match status" value="1"/>
</dbReference>
<dbReference type="PROSITE" id="PS00107">
    <property type="entry name" value="PROTEIN_KINASE_ATP"/>
    <property type="match status" value="1"/>
</dbReference>
<dbReference type="GO" id="GO:0002229">
    <property type="term" value="P:defense response to oomycetes"/>
    <property type="evidence" value="ECO:0007669"/>
    <property type="project" value="UniProtKB-ARBA"/>
</dbReference>
<dbReference type="InterPro" id="IPR011009">
    <property type="entry name" value="Kinase-like_dom_sf"/>
</dbReference>
<keyword evidence="20" id="KW-1185">Reference proteome</keyword>
<dbReference type="Pfam" id="PF07714">
    <property type="entry name" value="PK_Tyr_Ser-Thr"/>
    <property type="match status" value="3"/>
</dbReference>
<comment type="similarity">
    <text evidence="3">In the C-terminal section; belongs to the protein kinase superfamily. Ser/Thr protein kinase family.</text>
</comment>
<evidence type="ECO:0000256" key="17">
    <source>
        <dbReference type="SAM" id="Coils"/>
    </source>
</evidence>
<dbReference type="PROSITE" id="PS50011">
    <property type="entry name" value="PROTEIN_KINASE_DOM"/>
    <property type="match status" value="3"/>
</dbReference>
<evidence type="ECO:0000256" key="15">
    <source>
        <dbReference type="ARBA" id="ARBA00023180"/>
    </source>
</evidence>
<reference evidence="19" key="2">
    <citation type="submission" date="2020-06" db="EMBL/GenBank/DDBJ databases">
        <title>Helianthus annuus Genome sequencing and assembly Release 2.</title>
        <authorList>
            <person name="Gouzy J."/>
            <person name="Langlade N."/>
            <person name="Munos S."/>
        </authorList>
    </citation>
    <scope>NUCLEOTIDE SEQUENCE</scope>
    <source>
        <tissue evidence="19">Leaves</tissue>
    </source>
</reference>
<feature type="binding site" evidence="16">
    <location>
        <position position="57"/>
    </location>
    <ligand>
        <name>ATP</name>
        <dbReference type="ChEBI" id="CHEBI:30616"/>
    </ligand>
</feature>
<comment type="caution">
    <text evidence="19">The sequence shown here is derived from an EMBL/GenBank/DDBJ whole genome shotgun (WGS) entry which is preliminary data.</text>
</comment>
<dbReference type="Pfam" id="PF14299">
    <property type="entry name" value="PP2"/>
    <property type="match status" value="1"/>
</dbReference>
<name>A0A9K3HCV8_HELAN</name>
<evidence type="ECO:0000256" key="11">
    <source>
        <dbReference type="ARBA" id="ARBA00022840"/>
    </source>
</evidence>
<feature type="coiled-coil region" evidence="17">
    <location>
        <begin position="1"/>
        <end position="31"/>
    </location>
</feature>
<dbReference type="PANTHER" id="PTHR27003">
    <property type="entry name" value="OS07G0166700 PROTEIN"/>
    <property type="match status" value="1"/>
</dbReference>
<evidence type="ECO:0000256" key="5">
    <source>
        <dbReference type="ARBA" id="ARBA00022527"/>
    </source>
</evidence>
<keyword evidence="5" id="KW-0723">Serine/threonine-protein kinase</keyword>
<evidence type="ECO:0000256" key="6">
    <source>
        <dbReference type="ARBA" id="ARBA00022679"/>
    </source>
</evidence>
<dbReference type="InterPro" id="IPR008271">
    <property type="entry name" value="Ser/Thr_kinase_AS"/>
</dbReference>
<reference evidence="19" key="1">
    <citation type="journal article" date="2017" name="Nature">
        <title>The sunflower genome provides insights into oil metabolism, flowering and Asterid evolution.</title>
        <authorList>
            <person name="Badouin H."/>
            <person name="Gouzy J."/>
            <person name="Grassa C.J."/>
            <person name="Murat F."/>
            <person name="Staton S.E."/>
            <person name="Cottret L."/>
            <person name="Lelandais-Briere C."/>
            <person name="Owens G.L."/>
            <person name="Carrere S."/>
            <person name="Mayjonade B."/>
            <person name="Legrand L."/>
            <person name="Gill N."/>
            <person name="Kane N.C."/>
            <person name="Bowers J.E."/>
            <person name="Hubner S."/>
            <person name="Bellec A."/>
            <person name="Berard A."/>
            <person name="Berges H."/>
            <person name="Blanchet N."/>
            <person name="Boniface M.C."/>
            <person name="Brunel D."/>
            <person name="Catrice O."/>
            <person name="Chaidir N."/>
            <person name="Claudel C."/>
            <person name="Donnadieu C."/>
            <person name="Faraut T."/>
            <person name="Fievet G."/>
            <person name="Helmstetter N."/>
            <person name="King M."/>
            <person name="Knapp S.J."/>
            <person name="Lai Z."/>
            <person name="Le Paslier M.C."/>
            <person name="Lippi Y."/>
            <person name="Lorenzon L."/>
            <person name="Mandel J.R."/>
            <person name="Marage G."/>
            <person name="Marchand G."/>
            <person name="Marquand E."/>
            <person name="Bret-Mestries E."/>
            <person name="Morien E."/>
            <person name="Nambeesan S."/>
            <person name="Nguyen T."/>
            <person name="Pegot-Espagnet P."/>
            <person name="Pouilly N."/>
            <person name="Raftis F."/>
            <person name="Sallet E."/>
            <person name="Schiex T."/>
            <person name="Thomas J."/>
            <person name="Vandecasteele C."/>
            <person name="Vares D."/>
            <person name="Vear F."/>
            <person name="Vautrin S."/>
            <person name="Crespi M."/>
            <person name="Mangin B."/>
            <person name="Burke J.M."/>
            <person name="Salse J."/>
            <person name="Munos S."/>
            <person name="Vincourt P."/>
            <person name="Rieseberg L.H."/>
            <person name="Langlade N.B."/>
        </authorList>
    </citation>
    <scope>NUCLEOTIDE SEQUENCE</scope>
    <source>
        <tissue evidence="19">Leaves</tissue>
    </source>
</reference>
<evidence type="ECO:0000313" key="19">
    <source>
        <dbReference type="EMBL" id="KAF5774386.1"/>
    </source>
</evidence>
<dbReference type="InterPro" id="IPR017441">
    <property type="entry name" value="Protein_kinase_ATP_BS"/>
</dbReference>
<keyword evidence="13" id="KW-0472">Membrane</keyword>